<sequence>MVPFSESVDDVTRGLKKVQKSAYEEVGSTPIVDQSMDFICGYTDEIPTLVSPPYIVFGDHTRELKYLDFAFVPGADGVKVLKPAEGIDPKFLYYYLKAHPVQDLGYSRHFKLLKELTIPLPPLEEQRCIAAILDEVEDRVSITRSAVHRLDHLLESEFRRRFVAQECSIARLGDLAVWKSGGTPSRSARDYFDGEIPWFTSGELDSAYVSESKECITDLAISESAAKLFGPGTLLVGMYDTAALKSSIATASGTCNQAVAFTSRWLIEPDPLFVYLAIQSIRPKVLLRRRGARQKNLNLSIIREIEIPFPDSSTRSAFTTFAERVLELSQKHLWRLQLLEELRKSLSTRAFQGEL</sequence>
<accession>A0ACC4U9T7</accession>
<gene>
    <name evidence="1" type="ORF">WU87_09365</name>
</gene>
<evidence type="ECO:0000313" key="2">
    <source>
        <dbReference type="Proteomes" id="UP000034245"/>
    </source>
</evidence>
<organism evidence="1 2">
    <name type="scientific">Corynebacterium minutissimum</name>
    <dbReference type="NCBI Taxonomy" id="38301"/>
    <lineage>
        <taxon>Bacteria</taxon>
        <taxon>Bacillati</taxon>
        <taxon>Actinomycetota</taxon>
        <taxon>Actinomycetes</taxon>
        <taxon>Mycobacteriales</taxon>
        <taxon>Corynebacteriaceae</taxon>
        <taxon>Corynebacterium</taxon>
    </lineage>
</organism>
<evidence type="ECO:0000313" key="1">
    <source>
        <dbReference type="EMBL" id="KKO78213.1"/>
    </source>
</evidence>
<protein>
    <submittedName>
        <fullName evidence="1">Uncharacterized protein</fullName>
    </submittedName>
</protein>
<name>A0ACC4U9T7_9CORY</name>
<dbReference type="Proteomes" id="UP000034245">
    <property type="component" value="Unassembled WGS sequence"/>
</dbReference>
<proteinExistence type="predicted"/>
<dbReference type="EMBL" id="LAYQ01000019">
    <property type="protein sequence ID" value="KKO78213.1"/>
    <property type="molecule type" value="Genomic_DNA"/>
</dbReference>
<reference evidence="1" key="1">
    <citation type="submission" date="2015-04" db="EMBL/GenBank/DDBJ databases">
        <title>Draft Genome Sequences of Three Species of Emerging Human-Pathogenic Corynebacteria.</title>
        <authorList>
            <person name="Pacheco L.G."/>
            <person name="Mattos-Guaraldi A.L."/>
            <person name="Santos C.S."/>
            <person name="Veras A.O."/>
            <person name="Guimaraes L.C."/>
            <person name="Abreu V."/>
            <person name="Pereira F.L."/>
            <person name="Soares S.C."/>
            <person name="Dorella F.A."/>
            <person name="Carvalho A.F."/>
            <person name="Leal C.G."/>
            <person name="Figueiredo H.C."/>
            <person name="Ramos J.N."/>
            <person name="Vieira V."/>
            <person name="Farfour E."/>
            <person name="Guiso N."/>
            <person name="Hirata R.Jr."/>
            <person name="Ramos R.T."/>
            <person name="Azevedo V."/>
            <person name="Silva A."/>
        </authorList>
    </citation>
    <scope>NUCLEOTIDE SEQUENCE</scope>
    <source>
        <strain evidence="1">1941</strain>
    </source>
</reference>
<keyword evidence="2" id="KW-1185">Reference proteome</keyword>
<comment type="caution">
    <text evidence="1">The sequence shown here is derived from an EMBL/GenBank/DDBJ whole genome shotgun (WGS) entry which is preliminary data.</text>
</comment>